<gene>
    <name evidence="2" type="ORF">RD2015_2957</name>
</gene>
<keyword evidence="3" id="KW-1185">Reference proteome</keyword>
<dbReference type="InterPro" id="IPR019734">
    <property type="entry name" value="TPR_rpt"/>
</dbReference>
<accession>A0A0U3N5E5</accession>
<evidence type="ECO:0000313" key="2">
    <source>
        <dbReference type="EMBL" id="ALV07419.1"/>
    </source>
</evidence>
<dbReference type="KEGG" id="rdp:RD2015_2957"/>
<evidence type="ECO:0000313" key="3">
    <source>
        <dbReference type="Proteomes" id="UP000060699"/>
    </source>
</evidence>
<dbReference type="SUPFAM" id="SSF48452">
    <property type="entry name" value="TPR-like"/>
    <property type="match status" value="2"/>
</dbReference>
<organism evidence="2 3">
    <name type="scientific">Roseateles depolymerans</name>
    <dbReference type="NCBI Taxonomy" id="76731"/>
    <lineage>
        <taxon>Bacteria</taxon>
        <taxon>Pseudomonadati</taxon>
        <taxon>Pseudomonadota</taxon>
        <taxon>Betaproteobacteria</taxon>
        <taxon>Burkholderiales</taxon>
        <taxon>Sphaerotilaceae</taxon>
        <taxon>Roseateles</taxon>
    </lineage>
</organism>
<protein>
    <submittedName>
        <fullName evidence="2">Uncharacterized protein</fullName>
    </submittedName>
</protein>
<dbReference type="InterPro" id="IPR011990">
    <property type="entry name" value="TPR-like_helical_dom_sf"/>
</dbReference>
<evidence type="ECO:0000256" key="1">
    <source>
        <dbReference type="SAM" id="MobiDB-lite"/>
    </source>
</evidence>
<dbReference type="AlphaFoldDB" id="A0A0U3N5E5"/>
<feature type="compositionally biased region" description="Polar residues" evidence="1">
    <location>
        <begin position="1"/>
        <end position="12"/>
    </location>
</feature>
<sequence length="354" mass="38727">MDGKTRPSTTHWPTGARARPRPGRGWLTGLLLAPALLMGGSWAQAAVFKDSALQSLLDAGQADQMEKVASQRLKSNPDDPQATAALALAQLDLADGNVLRQNIQRLEQCVQKTPQEASCAYALALSLVMEVRGGSKFKALGALGRVSELMQKAMAQLPDAPEPRSALQQYYLALPSFIGGGESKARALEQGVQDEDQLRLMRARVAASKKDWASVERELRAVRTRRPELLLEQRVIGSDLGRQWMHDRQYAKAKAWLEELSRQQPQQAMPLYGLGRVLDAMDDHDAAVAAYEKAKTLLGAEQLALDHRIGIALQDKGDKAGARAAFERYIGNRRASASNVEDCRRRLAELGAAT</sequence>
<dbReference type="Gene3D" id="1.25.40.10">
    <property type="entry name" value="Tetratricopeptide repeat domain"/>
    <property type="match status" value="2"/>
</dbReference>
<dbReference type="Proteomes" id="UP000060699">
    <property type="component" value="Chromosome"/>
</dbReference>
<name>A0A0U3N5E5_9BURK</name>
<dbReference type="OrthoDB" id="192575at2"/>
<dbReference type="STRING" id="76731.RD2015_2957"/>
<dbReference type="RefSeq" id="WP_058935534.1">
    <property type="nucleotide sequence ID" value="NZ_CP013729.1"/>
</dbReference>
<dbReference type="EMBL" id="CP013729">
    <property type="protein sequence ID" value="ALV07419.1"/>
    <property type="molecule type" value="Genomic_DNA"/>
</dbReference>
<dbReference type="Pfam" id="PF13181">
    <property type="entry name" value="TPR_8"/>
    <property type="match status" value="1"/>
</dbReference>
<reference evidence="2 3" key="1">
    <citation type="submission" date="2015-12" db="EMBL/GenBank/DDBJ databases">
        <title>Complete genome of Roseateles depolymerans KCTC 42856.</title>
        <authorList>
            <person name="Kim K.M."/>
        </authorList>
    </citation>
    <scope>NUCLEOTIDE SEQUENCE [LARGE SCALE GENOMIC DNA]</scope>
    <source>
        <strain evidence="2 3">KCTC 42856</strain>
    </source>
</reference>
<proteinExistence type="predicted"/>
<feature type="region of interest" description="Disordered" evidence="1">
    <location>
        <begin position="1"/>
        <end position="23"/>
    </location>
</feature>